<dbReference type="EMBL" id="JADCNM010000130">
    <property type="protein sequence ID" value="KAG0450297.1"/>
    <property type="molecule type" value="Genomic_DNA"/>
</dbReference>
<organism evidence="1 3">
    <name type="scientific">Vanilla planifolia</name>
    <name type="common">Vanilla</name>
    <dbReference type="NCBI Taxonomy" id="51239"/>
    <lineage>
        <taxon>Eukaryota</taxon>
        <taxon>Viridiplantae</taxon>
        <taxon>Streptophyta</taxon>
        <taxon>Embryophyta</taxon>
        <taxon>Tracheophyta</taxon>
        <taxon>Spermatophyta</taxon>
        <taxon>Magnoliopsida</taxon>
        <taxon>Liliopsida</taxon>
        <taxon>Asparagales</taxon>
        <taxon>Orchidaceae</taxon>
        <taxon>Vanilloideae</taxon>
        <taxon>Vanilleae</taxon>
        <taxon>Vanilla</taxon>
    </lineage>
</organism>
<protein>
    <submittedName>
        <fullName evidence="1">Uncharacterized protein</fullName>
    </submittedName>
</protein>
<dbReference type="Proteomes" id="UP000636800">
    <property type="component" value="Unassembled WGS sequence"/>
</dbReference>
<accession>A0A835PBU0</accession>
<dbReference type="Proteomes" id="UP000639772">
    <property type="component" value="Unassembled WGS sequence"/>
</dbReference>
<evidence type="ECO:0000313" key="1">
    <source>
        <dbReference type="EMBL" id="KAG0450169.1"/>
    </source>
</evidence>
<proteinExistence type="predicted"/>
<keyword evidence="3" id="KW-1185">Reference proteome</keyword>
<evidence type="ECO:0000313" key="2">
    <source>
        <dbReference type="EMBL" id="KAG0450297.1"/>
    </source>
</evidence>
<reference evidence="3 4" key="1">
    <citation type="journal article" date="2020" name="Nat. Food">
        <title>A phased Vanilla planifolia genome enables genetic improvement of flavour and production.</title>
        <authorList>
            <person name="Hasing T."/>
            <person name="Tang H."/>
            <person name="Brym M."/>
            <person name="Khazi F."/>
            <person name="Huang T."/>
            <person name="Chambers A.H."/>
        </authorList>
    </citation>
    <scope>NUCLEOTIDE SEQUENCE [LARGE SCALE GENOMIC DNA]</scope>
    <source>
        <tissue evidence="1">Leaf</tissue>
    </source>
</reference>
<evidence type="ECO:0000313" key="3">
    <source>
        <dbReference type="Proteomes" id="UP000636800"/>
    </source>
</evidence>
<dbReference type="EMBL" id="JADCNL010000129">
    <property type="protein sequence ID" value="KAG0450169.1"/>
    <property type="molecule type" value="Genomic_DNA"/>
</dbReference>
<evidence type="ECO:0000313" key="4">
    <source>
        <dbReference type="Proteomes" id="UP000639772"/>
    </source>
</evidence>
<gene>
    <name evidence="2" type="ORF">HPP92_026823</name>
    <name evidence="1" type="ORF">HPP92_027011</name>
</gene>
<comment type="caution">
    <text evidence="1">The sequence shown here is derived from an EMBL/GenBank/DDBJ whole genome shotgun (WGS) entry which is preliminary data.</text>
</comment>
<name>A0A835PBU0_VANPL</name>
<sequence>MFLVCCEPSKNGSRSRAAAEAEVFALVLFRRVRFSFWFFIETLVLLRKLTTLYLDYTASERQLLSQPPASTYFLQSHCHHSFNTFSLITHSSSTGVGSGFYSTHFPRLQQLSKRCGLTVCSGYSIPVFHSICLCSTSTTTLGAPVSSPCS</sequence>
<dbReference type="AlphaFoldDB" id="A0A835PBU0"/>